<reference evidence="4" key="1">
    <citation type="submission" date="2020-10" db="EMBL/GenBank/DDBJ databases">
        <authorList>
            <person name="Gilroy R."/>
        </authorList>
    </citation>
    <scope>NUCLEOTIDE SEQUENCE</scope>
    <source>
        <strain evidence="4">USAMLcec3-3695</strain>
    </source>
</reference>
<evidence type="ECO:0000313" key="4">
    <source>
        <dbReference type="EMBL" id="HIU56794.1"/>
    </source>
</evidence>
<dbReference type="SUPFAM" id="SSF54534">
    <property type="entry name" value="FKBP-like"/>
    <property type="match status" value="1"/>
</dbReference>
<comment type="caution">
    <text evidence="4">The sequence shown here is derived from an EMBL/GenBank/DDBJ whole genome shotgun (WGS) entry which is preliminary data.</text>
</comment>
<evidence type="ECO:0000256" key="1">
    <source>
        <dbReference type="PROSITE-ProRule" id="PRU00278"/>
    </source>
</evidence>
<dbReference type="PANTHER" id="PTHR47245:SF2">
    <property type="entry name" value="PEPTIDYL-PROLYL CIS-TRANS ISOMERASE HP_0175-RELATED"/>
    <property type="match status" value="1"/>
</dbReference>
<dbReference type="PROSITE" id="PS51257">
    <property type="entry name" value="PROKAR_LIPOPROTEIN"/>
    <property type="match status" value="1"/>
</dbReference>
<dbReference type="GO" id="GO:0003755">
    <property type="term" value="F:peptidyl-prolyl cis-trans isomerase activity"/>
    <property type="evidence" value="ECO:0007669"/>
    <property type="project" value="UniProtKB-KW"/>
</dbReference>
<dbReference type="InterPro" id="IPR000297">
    <property type="entry name" value="PPIase_PpiC"/>
</dbReference>
<keyword evidence="1" id="KW-0697">Rotamase</keyword>
<protein>
    <submittedName>
        <fullName evidence="4">Peptidylprolyl isomerase</fullName>
    </submittedName>
</protein>
<keyword evidence="1 4" id="KW-0413">Isomerase</keyword>
<feature type="compositionally biased region" description="Low complexity" evidence="2">
    <location>
        <begin position="175"/>
        <end position="198"/>
    </location>
</feature>
<dbReference type="SUPFAM" id="SSF109998">
    <property type="entry name" value="Triger factor/SurA peptide-binding domain-like"/>
    <property type="match status" value="1"/>
</dbReference>
<reference evidence="4" key="2">
    <citation type="journal article" date="2021" name="PeerJ">
        <title>Extensive microbial diversity within the chicken gut microbiome revealed by metagenomics and culture.</title>
        <authorList>
            <person name="Gilroy R."/>
            <person name="Ravi A."/>
            <person name="Getino M."/>
            <person name="Pursley I."/>
            <person name="Horton D.L."/>
            <person name="Alikhan N.F."/>
            <person name="Baker D."/>
            <person name="Gharbi K."/>
            <person name="Hall N."/>
            <person name="Watson M."/>
            <person name="Adriaenssens E.M."/>
            <person name="Foster-Nyarko E."/>
            <person name="Jarju S."/>
            <person name="Secka A."/>
            <person name="Antonio M."/>
            <person name="Oren A."/>
            <person name="Chaudhuri R.R."/>
            <person name="La Ragione R."/>
            <person name="Hildebrand F."/>
            <person name="Pallen M.J."/>
        </authorList>
    </citation>
    <scope>NUCLEOTIDE SEQUENCE</scope>
    <source>
        <strain evidence="4">USAMLcec3-3695</strain>
    </source>
</reference>
<dbReference type="PANTHER" id="PTHR47245">
    <property type="entry name" value="PEPTIDYLPROLYL ISOMERASE"/>
    <property type="match status" value="1"/>
</dbReference>
<dbReference type="Proteomes" id="UP000824109">
    <property type="component" value="Unassembled WGS sequence"/>
</dbReference>
<feature type="region of interest" description="Disordered" evidence="2">
    <location>
        <begin position="172"/>
        <end position="201"/>
    </location>
</feature>
<dbReference type="Gene3D" id="3.10.50.40">
    <property type="match status" value="1"/>
</dbReference>
<dbReference type="InterPro" id="IPR046357">
    <property type="entry name" value="PPIase_dom_sf"/>
</dbReference>
<feature type="domain" description="PpiC" evidence="3">
    <location>
        <begin position="156"/>
        <end position="277"/>
    </location>
</feature>
<organism evidence="4 5">
    <name type="scientific">Candidatus Ornithomonoglobus merdipullorum</name>
    <dbReference type="NCBI Taxonomy" id="2840895"/>
    <lineage>
        <taxon>Bacteria</taxon>
        <taxon>Bacillati</taxon>
        <taxon>Bacillota</taxon>
        <taxon>Clostridia</taxon>
        <taxon>Candidatus Ornithomonoglobus</taxon>
    </lineage>
</organism>
<dbReference type="InterPro" id="IPR050245">
    <property type="entry name" value="PrsA_foldase"/>
</dbReference>
<evidence type="ECO:0000259" key="3">
    <source>
        <dbReference type="PROSITE" id="PS50198"/>
    </source>
</evidence>
<sequence>MKKTGLLAVLTSGVLLLGGCGNSTLNETAMQVGDTTVTLGDIAVMAQTYTSYGYDFETARDMFADQIEDTLKYGAVGEAMGIELTDDDRKSVIQMKAQYAQQGGGYSEYEDYLNKAGSSMDFLEKLFTASAYQTQVMDQMEIAQPTDDELKTYFADNYYRAKHILIEDTTDAEATEAAAEETAAADAAATEAATPEPEMTAEERANDLLARAQSGEDFDALIAEYSTDPGSESNPDGYIFTDGDMVKEFEDCVKSLQPGEFGICQSDYGYHVIQRLSFSATEANFETWFTDNRSSVESAYESAQREQKLEELCQQYNITVTVNDDVITGLTEDEVVTPEPVDDTSVTG</sequence>
<dbReference type="InterPro" id="IPR027304">
    <property type="entry name" value="Trigger_fact/SurA_dom_sf"/>
</dbReference>
<gene>
    <name evidence="4" type="ORF">IAA61_03150</name>
</gene>
<dbReference type="PROSITE" id="PS50198">
    <property type="entry name" value="PPIC_PPIASE_2"/>
    <property type="match status" value="1"/>
</dbReference>
<dbReference type="EMBL" id="DVNB01000032">
    <property type="protein sequence ID" value="HIU56794.1"/>
    <property type="molecule type" value="Genomic_DNA"/>
</dbReference>
<evidence type="ECO:0000256" key="2">
    <source>
        <dbReference type="SAM" id="MobiDB-lite"/>
    </source>
</evidence>
<dbReference type="AlphaFoldDB" id="A0A9D1SDV4"/>
<dbReference type="Pfam" id="PF13616">
    <property type="entry name" value="Rotamase_3"/>
    <property type="match status" value="1"/>
</dbReference>
<accession>A0A9D1SDV4</accession>
<proteinExistence type="predicted"/>
<name>A0A9D1SDV4_9FIRM</name>
<evidence type="ECO:0000313" key="5">
    <source>
        <dbReference type="Proteomes" id="UP000824109"/>
    </source>
</evidence>